<reference evidence="2 3" key="2">
    <citation type="submission" date="2019-03" db="EMBL/GenBank/DDBJ databases">
        <title>Genomic Encyclopedia of Type Strains, Phase IV (KMG-IV): sequencing the most valuable type-strain genomes for metagenomic binning, comparative biology and taxonomic classification.</title>
        <authorList>
            <person name="Goeker M."/>
        </authorList>
    </citation>
    <scope>NUCLEOTIDE SEQUENCE [LARGE SCALE GENOMIC DNA]</scope>
    <source>
        <strain evidence="2 3">DSM 103426</strain>
    </source>
</reference>
<dbReference type="EMBL" id="SLZV01000045">
    <property type="protein sequence ID" value="TCS60173.1"/>
    <property type="molecule type" value="Genomic_DNA"/>
</dbReference>
<evidence type="ECO:0000313" key="2">
    <source>
        <dbReference type="EMBL" id="TCS60173.1"/>
    </source>
</evidence>
<sequence length="104" mass="12019">MEILAGGNVYVHCQYEYGIFDDVASVFVPIAEEVFNNEKYNGRKIAENDHTEIHMVKLNDCESRLYEFDKKENYHSAINGYLVRSAEGLAVAMWRYKNLGTIFT</sequence>
<proteinExistence type="predicted"/>
<protein>
    <submittedName>
        <fullName evidence="2">Uncharacterized protein</fullName>
    </submittedName>
</protein>
<gene>
    <name evidence="2" type="ORF">EDD74_14513</name>
    <name evidence="1" type="ORF">FAEUMB_26300</name>
</gene>
<dbReference type="Proteomes" id="UP000294613">
    <property type="component" value="Unassembled WGS sequence"/>
</dbReference>
<dbReference type="AlphaFoldDB" id="A0A4R3J5Q2"/>
<evidence type="ECO:0000313" key="4">
    <source>
        <dbReference type="Proteomes" id="UP000702954"/>
    </source>
</evidence>
<evidence type="ECO:0000313" key="3">
    <source>
        <dbReference type="Proteomes" id="UP000294613"/>
    </source>
</evidence>
<reference evidence="1 4" key="1">
    <citation type="journal article" date="2018" name="Int. J. Syst. Evol. Microbiol.">
        <title>Draft Genome Sequence of Faecalimonas umbilicata JCM 30896T, an Acetate-Producing Bacterium Isolated from Human Feces.</title>
        <authorList>
            <person name="Sakamoto M."/>
            <person name="Ikeyama N."/>
            <person name="Yuki M."/>
            <person name="Ohkuma M."/>
        </authorList>
    </citation>
    <scope>NUCLEOTIDE SEQUENCE [LARGE SCALE GENOMIC DNA]</scope>
    <source>
        <strain evidence="1 4">EGH7</strain>
    </source>
</reference>
<dbReference type="RefSeq" id="WP_116442176.1">
    <property type="nucleotide sequence ID" value="NZ_BHEO01000008.1"/>
</dbReference>
<organism evidence="2 3">
    <name type="scientific">Faecalimonas umbilicata</name>
    <dbReference type="NCBI Taxonomy" id="1912855"/>
    <lineage>
        <taxon>Bacteria</taxon>
        <taxon>Bacillati</taxon>
        <taxon>Bacillota</taxon>
        <taxon>Clostridia</taxon>
        <taxon>Lachnospirales</taxon>
        <taxon>Lachnospiraceae</taxon>
        <taxon>Faecalimonas</taxon>
    </lineage>
</organism>
<dbReference type="Proteomes" id="UP000702954">
    <property type="component" value="Unassembled WGS sequence"/>
</dbReference>
<name>A0A4R3J5Q2_9FIRM</name>
<evidence type="ECO:0000313" key="1">
    <source>
        <dbReference type="EMBL" id="GBU06089.1"/>
    </source>
</evidence>
<dbReference type="EMBL" id="BHEO01000008">
    <property type="protein sequence ID" value="GBU06089.1"/>
    <property type="molecule type" value="Genomic_DNA"/>
</dbReference>
<comment type="caution">
    <text evidence="2">The sequence shown here is derived from an EMBL/GenBank/DDBJ whole genome shotgun (WGS) entry which is preliminary data.</text>
</comment>
<keyword evidence="4" id="KW-1185">Reference proteome</keyword>
<accession>A0A4R3J5Q2</accession>